<feature type="transmembrane region" description="Helical" evidence="7">
    <location>
        <begin position="295"/>
        <end position="316"/>
    </location>
</feature>
<dbReference type="PANTHER" id="PTHR30482:SF20">
    <property type="entry name" value="HIGH-AFFINITY BRANCHED-CHAIN AMINO ACID TRANSPORT SYSTEM PERMEASE PROTEIN LIVM"/>
    <property type="match status" value="1"/>
</dbReference>
<comment type="subcellular location">
    <subcellularLocation>
        <location evidence="1">Cell membrane</location>
        <topology evidence="1">Multi-pass membrane protein</topology>
    </subcellularLocation>
</comment>
<keyword evidence="4 7" id="KW-1133">Transmembrane helix</keyword>
<evidence type="ECO:0000256" key="3">
    <source>
        <dbReference type="ARBA" id="ARBA00022692"/>
    </source>
</evidence>
<keyword evidence="2" id="KW-1003">Cell membrane</keyword>
<feature type="transmembrane region" description="Helical" evidence="7">
    <location>
        <begin position="45"/>
        <end position="63"/>
    </location>
</feature>
<evidence type="ECO:0000256" key="2">
    <source>
        <dbReference type="ARBA" id="ARBA00022475"/>
    </source>
</evidence>
<comment type="caution">
    <text evidence="8">The sequence shown here is derived from an EMBL/GenBank/DDBJ whole genome shotgun (WGS) entry which is preliminary data.</text>
</comment>
<evidence type="ECO:0000256" key="4">
    <source>
        <dbReference type="ARBA" id="ARBA00022989"/>
    </source>
</evidence>
<dbReference type="EMBL" id="JBFAIH010000001">
    <property type="protein sequence ID" value="MEV0361287.1"/>
    <property type="molecule type" value="Genomic_DNA"/>
</dbReference>
<keyword evidence="3 7" id="KW-0812">Transmembrane</keyword>
<feature type="transmembrane region" description="Helical" evidence="7">
    <location>
        <begin position="253"/>
        <end position="283"/>
    </location>
</feature>
<feature type="transmembrane region" description="Helical" evidence="7">
    <location>
        <begin position="123"/>
        <end position="141"/>
    </location>
</feature>
<evidence type="ECO:0000313" key="9">
    <source>
        <dbReference type="Proteomes" id="UP001551658"/>
    </source>
</evidence>
<keyword evidence="9" id="KW-1185">Reference proteome</keyword>
<dbReference type="InterPro" id="IPR043428">
    <property type="entry name" value="LivM-like"/>
</dbReference>
<dbReference type="Pfam" id="PF02653">
    <property type="entry name" value="BPD_transp_2"/>
    <property type="match status" value="1"/>
</dbReference>
<reference evidence="8 9" key="1">
    <citation type="submission" date="2024-06" db="EMBL/GenBank/DDBJ databases">
        <title>The Natural Products Discovery Center: Release of the First 8490 Sequenced Strains for Exploring Actinobacteria Biosynthetic Diversity.</title>
        <authorList>
            <person name="Kalkreuter E."/>
            <person name="Kautsar S.A."/>
            <person name="Yang D."/>
            <person name="Bader C.D."/>
            <person name="Teijaro C.N."/>
            <person name="Fluegel L."/>
            <person name="Davis C.M."/>
            <person name="Simpson J.R."/>
            <person name="Lauterbach L."/>
            <person name="Steele A.D."/>
            <person name="Gui C."/>
            <person name="Meng S."/>
            <person name="Li G."/>
            <person name="Viehrig K."/>
            <person name="Ye F."/>
            <person name="Su P."/>
            <person name="Kiefer A.F."/>
            <person name="Nichols A."/>
            <person name="Cepeda A.J."/>
            <person name="Yan W."/>
            <person name="Fan B."/>
            <person name="Jiang Y."/>
            <person name="Adhikari A."/>
            <person name="Zheng C.-J."/>
            <person name="Schuster L."/>
            <person name="Cowan T.M."/>
            <person name="Smanski M.J."/>
            <person name="Chevrette M.G."/>
            <person name="De Carvalho L.P.S."/>
            <person name="Shen B."/>
        </authorList>
    </citation>
    <scope>NUCLEOTIDE SEQUENCE [LARGE SCALE GENOMIC DNA]</scope>
    <source>
        <strain evidence="8 9">NPDC050671</strain>
    </source>
</reference>
<accession>A0ABV3F0Q2</accession>
<feature type="region of interest" description="Disordered" evidence="6">
    <location>
        <begin position="334"/>
        <end position="372"/>
    </location>
</feature>
<dbReference type="PANTHER" id="PTHR30482">
    <property type="entry name" value="HIGH-AFFINITY BRANCHED-CHAIN AMINO ACID TRANSPORT SYSTEM PERMEASE"/>
    <property type="match status" value="1"/>
</dbReference>
<organism evidence="8 9">
    <name type="scientific">Nocardia fusca</name>
    <dbReference type="NCBI Taxonomy" id="941183"/>
    <lineage>
        <taxon>Bacteria</taxon>
        <taxon>Bacillati</taxon>
        <taxon>Actinomycetota</taxon>
        <taxon>Actinomycetes</taxon>
        <taxon>Mycobacteriales</taxon>
        <taxon>Nocardiaceae</taxon>
        <taxon>Nocardia</taxon>
    </lineage>
</organism>
<feature type="transmembrane region" description="Helical" evidence="7">
    <location>
        <begin position="172"/>
        <end position="188"/>
    </location>
</feature>
<sequence>MRMFELLRRPRAELDAPVWLSRATMILVVLVAAVAPLVSAPYVNFDRSMVLVYIVVGLGLNLLTGNTGQISLGHGFFFALGAYLSAVLVENHGVPYLLLIPIAFAVGYVVGYLFGLPALRLHGLRLALATLGLALVTPAVIKRFEHVTDGQAGINIFGAEAPEFTGLARDQWVYYLCLVVALVAYLVVRRLATGRIGRSLIAIRDYEAVATTLGVPATRTKTTIFAFSAALAGVGGVLYSFVVQYVGPEAFGLPLAIAFITMIVVGGLGTVPGVVFGAFFVVYVPQWTADINQSAAGITYGVALILFIFVLPYGVISLVRQGFGPVVARIPGRRRGGPAAAGAARSSTPGGGRGDAAEREVDESAATQLRML</sequence>
<feature type="transmembrane region" description="Helical" evidence="7">
    <location>
        <begin position="95"/>
        <end position="116"/>
    </location>
</feature>
<dbReference type="InterPro" id="IPR001851">
    <property type="entry name" value="ABC_transp_permease"/>
</dbReference>
<evidence type="ECO:0000313" key="8">
    <source>
        <dbReference type="EMBL" id="MEV0361287.1"/>
    </source>
</evidence>
<feature type="transmembrane region" description="Helical" evidence="7">
    <location>
        <begin position="224"/>
        <end position="247"/>
    </location>
</feature>
<evidence type="ECO:0000256" key="7">
    <source>
        <dbReference type="SAM" id="Phobius"/>
    </source>
</evidence>
<feature type="transmembrane region" description="Helical" evidence="7">
    <location>
        <begin position="20"/>
        <end position="39"/>
    </location>
</feature>
<gene>
    <name evidence="8" type="ORF">AB0H72_01180</name>
</gene>
<proteinExistence type="predicted"/>
<evidence type="ECO:0000256" key="1">
    <source>
        <dbReference type="ARBA" id="ARBA00004651"/>
    </source>
</evidence>
<protein>
    <submittedName>
        <fullName evidence="8">Branched-chain amino acid ABC transporter permease</fullName>
    </submittedName>
</protein>
<evidence type="ECO:0000256" key="5">
    <source>
        <dbReference type="ARBA" id="ARBA00023136"/>
    </source>
</evidence>
<dbReference type="RefSeq" id="WP_357971963.1">
    <property type="nucleotide sequence ID" value="NZ_JBFAIH010000001.1"/>
</dbReference>
<dbReference type="CDD" id="cd06581">
    <property type="entry name" value="TM_PBP1_LivM_like"/>
    <property type="match status" value="1"/>
</dbReference>
<feature type="transmembrane region" description="Helical" evidence="7">
    <location>
        <begin position="70"/>
        <end position="89"/>
    </location>
</feature>
<keyword evidence="5 7" id="KW-0472">Membrane</keyword>
<dbReference type="Proteomes" id="UP001551658">
    <property type="component" value="Unassembled WGS sequence"/>
</dbReference>
<evidence type="ECO:0000256" key="6">
    <source>
        <dbReference type="SAM" id="MobiDB-lite"/>
    </source>
</evidence>
<name>A0ABV3F0Q2_9NOCA</name>
<feature type="compositionally biased region" description="Low complexity" evidence="6">
    <location>
        <begin position="337"/>
        <end position="348"/>
    </location>
</feature>